<evidence type="ECO:0000313" key="1">
    <source>
        <dbReference type="EMBL" id="KAH0914256.1"/>
    </source>
</evidence>
<dbReference type="Proteomes" id="UP000824890">
    <property type="component" value="Unassembled WGS sequence"/>
</dbReference>
<dbReference type="PANTHER" id="PTHR36139">
    <property type="entry name" value="SUCCINATE DEHYDROGENASE SUBUNIT 5, MITOCHONDRIAL"/>
    <property type="match status" value="1"/>
</dbReference>
<comment type="caution">
    <text evidence="1">The sequence shown here is derived from an EMBL/GenBank/DDBJ whole genome shotgun (WGS) entry which is preliminary data.</text>
</comment>
<dbReference type="Pfam" id="PF14290">
    <property type="entry name" value="SDH5_plant"/>
    <property type="match status" value="1"/>
</dbReference>
<dbReference type="EMBL" id="JAGKQM010000008">
    <property type="protein sequence ID" value="KAH0914256.1"/>
    <property type="molecule type" value="Genomic_DNA"/>
</dbReference>
<reference evidence="1 2" key="1">
    <citation type="submission" date="2021-05" db="EMBL/GenBank/DDBJ databases">
        <title>Genome Assembly of Synthetic Allotetraploid Brassica napus Reveals Homoeologous Exchanges between Subgenomes.</title>
        <authorList>
            <person name="Davis J.T."/>
        </authorList>
    </citation>
    <scope>NUCLEOTIDE SEQUENCE [LARGE SCALE GENOMIC DNA]</scope>
    <source>
        <strain evidence="2">cv. Da-Ae</strain>
        <tissue evidence="1">Seedling</tissue>
    </source>
</reference>
<accession>A0ABQ8CD08</accession>
<dbReference type="PANTHER" id="PTHR36139:SF4">
    <property type="entry name" value="SUCCINATE DEHYDROGENASE SUBUNIT 5, MITOCHONDRIAL"/>
    <property type="match status" value="1"/>
</dbReference>
<proteinExistence type="predicted"/>
<evidence type="ECO:0000313" key="2">
    <source>
        <dbReference type="Proteomes" id="UP000824890"/>
    </source>
</evidence>
<name>A0ABQ8CD08_BRANA</name>
<gene>
    <name evidence="1" type="ORF">HID58_028702</name>
</gene>
<organism evidence="1 2">
    <name type="scientific">Brassica napus</name>
    <name type="common">Rape</name>
    <dbReference type="NCBI Taxonomy" id="3708"/>
    <lineage>
        <taxon>Eukaryota</taxon>
        <taxon>Viridiplantae</taxon>
        <taxon>Streptophyta</taxon>
        <taxon>Embryophyta</taxon>
        <taxon>Tracheophyta</taxon>
        <taxon>Spermatophyta</taxon>
        <taxon>Magnoliopsida</taxon>
        <taxon>eudicotyledons</taxon>
        <taxon>Gunneridae</taxon>
        <taxon>Pentapetalae</taxon>
        <taxon>rosids</taxon>
        <taxon>malvids</taxon>
        <taxon>Brassicales</taxon>
        <taxon>Brassicaceae</taxon>
        <taxon>Brassiceae</taxon>
        <taxon>Brassica</taxon>
    </lineage>
</organism>
<protein>
    <recommendedName>
        <fullName evidence="3">Succinate dehydrogenase subunit 5, mitochondrial</fullName>
    </recommendedName>
</protein>
<evidence type="ECO:0008006" key="3">
    <source>
        <dbReference type="Google" id="ProtNLM"/>
    </source>
</evidence>
<dbReference type="InterPro" id="IPR025397">
    <property type="entry name" value="SDH5"/>
</dbReference>
<keyword evidence="2" id="KW-1185">Reference proteome</keyword>
<sequence length="319" mass="35280">MAQTIDTVQNVVTIIGTPQVERAFAFRLTTTTKIYDATCAIPLPYRCGGLRRYAPIIEIRPSKSAIAQSFPPHARILRCFFISFKSNSLRTTTCFTVTFGRYSSFVAKTFRLCAFRDVCSCVHFFLFDVFDGEAADCRYPRAIGIGSVRNFSEDVSHMPELKDSDVLNAFKGLMATDWSALPSAVVNEAKKAVSKNTDDKAGQEALTNVFRAAEAVEEFGGILNSLKMEIDDSIGMSGEDVKSLPEDITKALRLAYHRYATYLDAFGPEEVYLKKKVETELGTKMIHLKMRCSGLGSEWGKVTVLGTSGLSGSYVEQRA</sequence>